<sequence>MKVLLGNIFWAWDQRYFLRQIGGIALVFLLSGFAQTPMAQIETSDVGEKNIKLLGNPDQHKNIFIFFDGTLNDQKSSTNVWNLYNLIAGNNDPQTTEVYIKGVGTTDNPVLGAALGKGMEERILTGYKFIIENYHPGDNIYIFGFSRGAHEARSLAGLLALAGYPILSAENKNKLMDIGNTILDFSKDKSDEDADYRNALKSSVPGQPPVLAKEIKEELDLDMLPVEITFLGVWDTVPGSSFKNYGACKEEKGFVKTYFSWLPGISAGERYKTDSYPAIHYIVHAVSLDEKRSKFKPILLCPPINAQATETTEVWFPGAHADVGGGYEDSHELQDISLSWMIDQLANKGKYKFNPRPPKIEGVAEGLAHWSIKDFPANTGSECVDREPPPAATLHPSIDKRKRSSPVPIRVNGVVKRLGYPLNCADLQ</sequence>
<evidence type="ECO:0000313" key="3">
    <source>
        <dbReference type="EMBL" id="MBD9355183.1"/>
    </source>
</evidence>
<gene>
    <name evidence="3" type="ORF">IE877_04710</name>
</gene>
<comment type="caution">
    <text evidence="3">The sequence shown here is derived from an EMBL/GenBank/DDBJ whole genome shotgun (WGS) entry which is preliminary data.</text>
</comment>
<dbReference type="PANTHER" id="PTHR33840:SF1">
    <property type="entry name" value="TLE1 PHOSPHOLIPASE DOMAIN-CONTAINING PROTEIN"/>
    <property type="match status" value="1"/>
</dbReference>
<dbReference type="EMBL" id="JACXSS010000001">
    <property type="protein sequence ID" value="MBD9355183.1"/>
    <property type="molecule type" value="Genomic_DNA"/>
</dbReference>
<accession>A0ABR9CWD1</accession>
<dbReference type="InterPro" id="IPR029058">
    <property type="entry name" value="AB_hydrolase_fold"/>
</dbReference>
<dbReference type="PANTHER" id="PTHR33840">
    <property type="match status" value="1"/>
</dbReference>
<protein>
    <submittedName>
        <fullName evidence="3">DUF2235 domain-containing protein</fullName>
    </submittedName>
</protein>
<evidence type="ECO:0000259" key="2">
    <source>
        <dbReference type="Pfam" id="PF09994"/>
    </source>
</evidence>
<evidence type="ECO:0000256" key="1">
    <source>
        <dbReference type="SAM" id="MobiDB-lite"/>
    </source>
</evidence>
<dbReference type="Pfam" id="PF09994">
    <property type="entry name" value="T6SS_Tle1-like_cat"/>
    <property type="match status" value="1"/>
</dbReference>
<keyword evidence="4" id="KW-1185">Reference proteome</keyword>
<evidence type="ECO:0000313" key="4">
    <source>
        <dbReference type="Proteomes" id="UP000652176"/>
    </source>
</evidence>
<feature type="domain" description="T6SS Phospholipase effector Tle1-like catalytic" evidence="2">
    <location>
        <begin position="61"/>
        <end position="344"/>
    </location>
</feature>
<reference evidence="3 4" key="1">
    <citation type="submission" date="2020-09" db="EMBL/GenBank/DDBJ databases">
        <title>Methylomonas albis sp. nov. and Methylomonas fluvii sp. nov.: Two cold-adapted methanotrophs from the River Elbe and an amended description of Methylovulum psychrotolerans strain Eb1.</title>
        <authorList>
            <person name="Bussmann I.K."/>
            <person name="Klings K.-W."/>
            <person name="Warnstedt J."/>
            <person name="Hoppert M."/>
            <person name="Saborowski A."/>
            <person name="Horn F."/>
            <person name="Liebner S."/>
        </authorList>
    </citation>
    <scope>NUCLEOTIDE SEQUENCE [LARGE SCALE GENOMIC DNA]</scope>
    <source>
        <strain evidence="3 4">EbA</strain>
    </source>
</reference>
<dbReference type="Proteomes" id="UP000652176">
    <property type="component" value="Unassembled WGS sequence"/>
</dbReference>
<name>A0ABR9CWD1_9GAMM</name>
<proteinExistence type="predicted"/>
<feature type="region of interest" description="Disordered" evidence="1">
    <location>
        <begin position="381"/>
        <end position="404"/>
    </location>
</feature>
<dbReference type="RefSeq" id="WP_192373581.1">
    <property type="nucleotide sequence ID" value="NZ_CAJHIV010000001.1"/>
</dbReference>
<dbReference type="InterPro" id="IPR018712">
    <property type="entry name" value="Tle1-like_cat"/>
</dbReference>
<dbReference type="SUPFAM" id="SSF53474">
    <property type="entry name" value="alpha/beta-Hydrolases"/>
    <property type="match status" value="1"/>
</dbReference>
<organism evidence="3 4">
    <name type="scientific">Methylomonas albis</name>
    <dbReference type="NCBI Taxonomy" id="1854563"/>
    <lineage>
        <taxon>Bacteria</taxon>
        <taxon>Pseudomonadati</taxon>
        <taxon>Pseudomonadota</taxon>
        <taxon>Gammaproteobacteria</taxon>
        <taxon>Methylococcales</taxon>
        <taxon>Methylococcaceae</taxon>
        <taxon>Methylomonas</taxon>
    </lineage>
</organism>